<evidence type="ECO:0000256" key="11">
    <source>
        <dbReference type="ARBA" id="ARBA00023201"/>
    </source>
</evidence>
<organism evidence="14 15">
    <name type="scientific">Moraxella bovis</name>
    <dbReference type="NCBI Taxonomy" id="476"/>
    <lineage>
        <taxon>Bacteria</taxon>
        <taxon>Pseudomonadati</taxon>
        <taxon>Pseudomonadota</taxon>
        <taxon>Gammaproteobacteria</taxon>
        <taxon>Moraxellales</taxon>
        <taxon>Moraxellaceae</taxon>
        <taxon>Moraxella</taxon>
    </lineage>
</organism>
<feature type="transmembrane region" description="Helical" evidence="12">
    <location>
        <begin position="44"/>
        <end position="65"/>
    </location>
</feature>
<feature type="transmembrane region" description="Helical" evidence="12">
    <location>
        <begin position="263"/>
        <end position="283"/>
    </location>
</feature>
<keyword evidence="11" id="KW-0739">Sodium transport</keyword>
<name>A0A378PY45_MORBO</name>
<comment type="subcellular location">
    <subcellularLocation>
        <location evidence="1">Cell membrane</location>
        <topology evidence="1">Multi-pass membrane protein</topology>
    </subcellularLocation>
</comment>
<sequence>MVDFKQGNVMGSFIFLEIFTVVCLISIITTLFNKRILGMPQAIGVPIVSAVLVFILQWSATLLAGNQFININIHAIEEAVRKINFYDFLINGVICFILTASALKFKMADLRTYWKPIGILASLALLLCAFVFGGLLFGYQFITGHHVPLIVLLLLGSALGATDPIGIKGVLSSIKAPNHLMIKLEGESLFNDAMCIAVFMTILKVIQGGEFNLLHVAEHLAFEIIVAVIIGFAFGKMALYLLKGKNEMESLILTTAVLASGSYLVALYAHASAPIACVIGGLMVGDKWQEILAYKDVEEINHFWHTIEGVINSFLFTLIGLELFILDLNAHIIIGGIVAFVILHLARFLANYLAFAFFPSVRKNAYKGSLEILSWGGVRGGISLALILAVANVPQLKEYTNVLIGYTFIVVLLSGVVCGLGLPAVINAFYYSPNEPSEGFAGWYQRLMHKIMNRSDRLYVLNEDKFGNQTISLYEPTPEELEELPKFDDTKHETQATLNDPNRF</sequence>
<keyword evidence="9" id="KW-0406">Ion transport</keyword>
<dbReference type="PANTHER" id="PTHR10110">
    <property type="entry name" value="SODIUM/HYDROGEN EXCHANGER"/>
    <property type="match status" value="1"/>
</dbReference>
<evidence type="ECO:0000313" key="15">
    <source>
        <dbReference type="Proteomes" id="UP000254133"/>
    </source>
</evidence>
<dbReference type="GO" id="GO:0015385">
    <property type="term" value="F:sodium:proton antiporter activity"/>
    <property type="evidence" value="ECO:0007669"/>
    <property type="project" value="InterPro"/>
</dbReference>
<feature type="transmembrane region" description="Helical" evidence="12">
    <location>
        <begin position="117"/>
        <end position="141"/>
    </location>
</feature>
<evidence type="ECO:0000256" key="3">
    <source>
        <dbReference type="ARBA" id="ARBA00022448"/>
    </source>
</evidence>
<feature type="transmembrane region" description="Helical" evidence="12">
    <location>
        <begin position="85"/>
        <end position="105"/>
    </location>
</feature>
<protein>
    <submittedName>
        <fullName evidence="14">Sodium, potassium, lithium and rubidium/H(+) antiporter</fullName>
    </submittedName>
</protein>
<reference evidence="14 15" key="1">
    <citation type="submission" date="2018-06" db="EMBL/GenBank/DDBJ databases">
        <authorList>
            <consortium name="Pathogen Informatics"/>
            <person name="Doyle S."/>
        </authorList>
    </citation>
    <scope>NUCLEOTIDE SEQUENCE [LARGE SCALE GENOMIC DNA]</scope>
    <source>
        <strain evidence="14 15">NCTC9426</strain>
    </source>
</reference>
<dbReference type="InterPro" id="IPR006153">
    <property type="entry name" value="Cation/H_exchanger_TM"/>
</dbReference>
<dbReference type="Proteomes" id="UP000254133">
    <property type="component" value="Unassembled WGS sequence"/>
</dbReference>
<feature type="transmembrane region" description="Helical" evidence="12">
    <location>
        <begin position="147"/>
        <end position="167"/>
    </location>
</feature>
<evidence type="ECO:0000256" key="12">
    <source>
        <dbReference type="SAM" id="Phobius"/>
    </source>
</evidence>
<dbReference type="Gene3D" id="6.10.140.1330">
    <property type="match status" value="1"/>
</dbReference>
<keyword evidence="10 12" id="KW-0472">Membrane</keyword>
<dbReference type="PANTHER" id="PTHR10110:SF195">
    <property type="entry name" value="NA(+)_H(+) ANTIPORTER NHAS2"/>
    <property type="match status" value="1"/>
</dbReference>
<evidence type="ECO:0000313" key="14">
    <source>
        <dbReference type="EMBL" id="STY93470.1"/>
    </source>
</evidence>
<dbReference type="GO" id="GO:0098719">
    <property type="term" value="P:sodium ion import across plasma membrane"/>
    <property type="evidence" value="ECO:0007669"/>
    <property type="project" value="TreeGrafter"/>
</dbReference>
<evidence type="ECO:0000256" key="4">
    <source>
        <dbReference type="ARBA" id="ARBA00022449"/>
    </source>
</evidence>
<evidence type="ECO:0000256" key="2">
    <source>
        <dbReference type="ARBA" id="ARBA00007367"/>
    </source>
</evidence>
<evidence type="ECO:0000256" key="7">
    <source>
        <dbReference type="ARBA" id="ARBA00022989"/>
    </source>
</evidence>
<dbReference type="AlphaFoldDB" id="A0A378PY45"/>
<dbReference type="InterPro" id="IPR018422">
    <property type="entry name" value="Cation/H_exchanger_CPA1"/>
</dbReference>
<feature type="transmembrane region" description="Helical" evidence="12">
    <location>
        <begin position="303"/>
        <end position="325"/>
    </location>
</feature>
<feature type="domain" description="Cation/H+ exchanger transmembrane" evidence="13">
    <location>
        <begin position="27"/>
        <end position="425"/>
    </location>
</feature>
<dbReference type="GO" id="GO:0005886">
    <property type="term" value="C:plasma membrane"/>
    <property type="evidence" value="ECO:0007669"/>
    <property type="project" value="UniProtKB-SubCell"/>
</dbReference>
<feature type="transmembrane region" description="Helical" evidence="12">
    <location>
        <begin position="12"/>
        <end position="32"/>
    </location>
</feature>
<dbReference type="GO" id="GO:0051453">
    <property type="term" value="P:regulation of intracellular pH"/>
    <property type="evidence" value="ECO:0007669"/>
    <property type="project" value="TreeGrafter"/>
</dbReference>
<dbReference type="GO" id="GO:0015386">
    <property type="term" value="F:potassium:proton antiporter activity"/>
    <property type="evidence" value="ECO:0007669"/>
    <property type="project" value="TreeGrafter"/>
</dbReference>
<feature type="transmembrane region" description="Helical" evidence="12">
    <location>
        <begin position="332"/>
        <end position="352"/>
    </location>
</feature>
<accession>A0A378PY45</accession>
<feature type="transmembrane region" description="Helical" evidence="12">
    <location>
        <begin position="403"/>
        <end position="426"/>
    </location>
</feature>
<evidence type="ECO:0000256" key="10">
    <source>
        <dbReference type="ARBA" id="ARBA00023136"/>
    </source>
</evidence>
<keyword evidence="7 12" id="KW-1133">Transmembrane helix</keyword>
<keyword evidence="4" id="KW-0050">Antiport</keyword>
<dbReference type="EMBL" id="UGPZ01000003">
    <property type="protein sequence ID" value="STY93470.1"/>
    <property type="molecule type" value="Genomic_DNA"/>
</dbReference>
<evidence type="ECO:0000259" key="13">
    <source>
        <dbReference type="Pfam" id="PF00999"/>
    </source>
</evidence>
<evidence type="ECO:0000256" key="1">
    <source>
        <dbReference type="ARBA" id="ARBA00004651"/>
    </source>
</evidence>
<gene>
    <name evidence="14" type="primary">nhaK</name>
    <name evidence="14" type="ORF">NCTC9426_02200</name>
</gene>
<evidence type="ECO:0000256" key="8">
    <source>
        <dbReference type="ARBA" id="ARBA00023053"/>
    </source>
</evidence>
<comment type="similarity">
    <text evidence="2">Belongs to the monovalent cation:proton antiporter 1 (CPA1) transporter (TC 2.A.36) family.</text>
</comment>
<evidence type="ECO:0000256" key="6">
    <source>
        <dbReference type="ARBA" id="ARBA00022692"/>
    </source>
</evidence>
<dbReference type="Pfam" id="PF00999">
    <property type="entry name" value="Na_H_Exchanger"/>
    <property type="match status" value="1"/>
</dbReference>
<proteinExistence type="inferred from homology"/>
<keyword evidence="5" id="KW-1003">Cell membrane</keyword>
<feature type="transmembrane region" description="Helical" evidence="12">
    <location>
        <begin position="372"/>
        <end position="391"/>
    </location>
</feature>
<keyword evidence="3" id="KW-0813">Transport</keyword>
<evidence type="ECO:0000256" key="5">
    <source>
        <dbReference type="ARBA" id="ARBA00022475"/>
    </source>
</evidence>
<feature type="transmembrane region" description="Helical" evidence="12">
    <location>
        <begin position="219"/>
        <end position="242"/>
    </location>
</feature>
<keyword evidence="8" id="KW-0915">Sodium</keyword>
<evidence type="ECO:0000256" key="9">
    <source>
        <dbReference type="ARBA" id="ARBA00023065"/>
    </source>
</evidence>
<keyword evidence="6 12" id="KW-0812">Transmembrane</keyword>